<dbReference type="Proteomes" id="UP000568888">
    <property type="component" value="Unassembled WGS sequence"/>
</dbReference>
<dbReference type="InterPro" id="IPR014862">
    <property type="entry name" value="TrwC"/>
</dbReference>
<proteinExistence type="predicted"/>
<feature type="domain" description="TrwC relaxase" evidence="2">
    <location>
        <begin position="10"/>
        <end position="280"/>
    </location>
</feature>
<protein>
    <submittedName>
        <fullName evidence="3">Conjugative relaxase</fullName>
    </submittedName>
</protein>
<feature type="region of interest" description="Disordered" evidence="1">
    <location>
        <begin position="903"/>
        <end position="922"/>
    </location>
</feature>
<dbReference type="SUPFAM" id="SSF55464">
    <property type="entry name" value="Origin of replication-binding domain, RBD-like"/>
    <property type="match status" value="1"/>
</dbReference>
<dbReference type="Pfam" id="PF08751">
    <property type="entry name" value="TrwC"/>
    <property type="match status" value="1"/>
</dbReference>
<evidence type="ECO:0000313" key="3">
    <source>
        <dbReference type="EMBL" id="GFO63962.1"/>
    </source>
</evidence>
<evidence type="ECO:0000259" key="2">
    <source>
        <dbReference type="Pfam" id="PF08751"/>
    </source>
</evidence>
<organism evidence="3 4">
    <name type="scientific">Geomonas paludis</name>
    <dbReference type="NCBI Taxonomy" id="2740185"/>
    <lineage>
        <taxon>Bacteria</taxon>
        <taxon>Pseudomonadati</taxon>
        <taxon>Thermodesulfobacteriota</taxon>
        <taxon>Desulfuromonadia</taxon>
        <taxon>Geobacterales</taxon>
        <taxon>Geobacteraceae</taxon>
        <taxon>Geomonas</taxon>
    </lineage>
</organism>
<feature type="compositionally biased region" description="Basic and acidic residues" evidence="1">
    <location>
        <begin position="906"/>
        <end position="916"/>
    </location>
</feature>
<dbReference type="Gene3D" id="2.30.30.940">
    <property type="match status" value="1"/>
</dbReference>
<dbReference type="NCBIfam" id="TIGR02686">
    <property type="entry name" value="relax_trwC"/>
    <property type="match status" value="1"/>
</dbReference>
<dbReference type="InterPro" id="IPR027417">
    <property type="entry name" value="P-loop_NTPase"/>
</dbReference>
<reference evidence="4" key="1">
    <citation type="submission" date="2020-06" db="EMBL/GenBank/DDBJ databases">
        <title>Draft genomic sequecing of Geomonas sp. Red736.</title>
        <authorList>
            <person name="Itoh H."/>
            <person name="Xu Z.X."/>
            <person name="Ushijima N."/>
            <person name="Masuda Y."/>
            <person name="Shiratori Y."/>
            <person name="Senoo K."/>
        </authorList>
    </citation>
    <scope>NUCLEOTIDE SEQUENCE [LARGE SCALE GENOMIC DNA]</scope>
    <source>
        <strain evidence="4">Red736</strain>
    </source>
</reference>
<dbReference type="EMBL" id="BLXY01000002">
    <property type="protein sequence ID" value="GFO63962.1"/>
    <property type="molecule type" value="Genomic_DNA"/>
</dbReference>
<dbReference type="InterPro" id="IPR014059">
    <property type="entry name" value="TraI/TrwC_relax"/>
</dbReference>
<dbReference type="CDD" id="cd18809">
    <property type="entry name" value="SF1_C_RecD"/>
    <property type="match status" value="1"/>
</dbReference>
<dbReference type="Gene3D" id="3.40.50.300">
    <property type="entry name" value="P-loop containing nucleotide triphosphate hydrolases"/>
    <property type="match status" value="2"/>
</dbReference>
<dbReference type="AlphaFoldDB" id="A0A6V8MV61"/>
<accession>A0A6V8MV61</accession>
<sequence>MMSLSEGMAAGQATGYFSREDYYIRGTEDGCSSWCGSGAAALGLSGQVGEEEFRLLCAGKAPDGGVLVRSRPMRDPETGEIVETRRAGNDCTFSAPKSVSIAYVAGVEGVKEAHDAAVASVLKHIEVHYCHYRPSDVVKSGEIMVAAKFDHATSRNIDPQLHSHVFIINATRIPSGEWRANEPDRIYKDQLSLGLLYRQALAVELRVRGFGVEVEDRDRMYLHLSGVPRSLVEHFSSRREEIKEQVKAWTAAGEFPGVSHGRLWQMAALETRDPKREILKEDVDRLFENGFTACGTTMREVKGEVEQAHAVSIPQLEPVPAERVVDLAVREMTEHEAVLQRARLLDQAVRISGGEHGVEALNSAIDGGTPGLVLLGQDHRGREFCTTAEMVDLEARNLERIKALPEFRSVVPADEVERFLAGERKLTEGQRREVRLEIAGERGCLVTRGDPGTAKTSTLKYVERFNEDVLRSRGEEHVSVNLAYTAKAAKELADATGRPACTLHSFEKANPASKFALQRANGEPPMVVVAGEKILMPQGASGQVVFRVDEAGFLGARQADSLLSVIHELQASGVRVKLHLLGDAKQMQGIQAGNLMPQLQEAGEVDQVRLSEILRQRNPELLQIAKALNREDRPLAENAREAMALLEKGGRIVVREDPADLHREVVDYYLGETRKPSPMPERASQPQELLLVTTTNASRKLLNREIREARVKAGEIGEGNTFLVLSPVRQGVTVETYRVGDIIHFDGRIREDGGVEPWGARLNTKGTVTSLDRNSNQVEVSYSFVSSKGEDRGVTKTVCKIFPAAEMSGRTTVFREEERYFAVGDRVVLLRNDSKLKLQNGTIGVVREVDASGRMRLDLDGRDVEIDLSKYRFVDHAYAVTIYKSQGATVDQSIMYAPMRLQPESRGMDGEGDKVTVEPPGRSTYNELNVTLTRARFETRVFTNSLERFSQAVQQVDVKSSTLNPMIEVDRARTKSPQLNGKERVEQLKNLEEKIGRLQVKLKLENEAAKVTPAPVLPRSQNVPTPAVKEVGRQLELSLTRKGGWKLER</sequence>
<name>A0A6V8MV61_9BACT</name>
<evidence type="ECO:0000256" key="1">
    <source>
        <dbReference type="SAM" id="MobiDB-lite"/>
    </source>
</evidence>
<dbReference type="RefSeq" id="WP_183346778.1">
    <property type="nucleotide sequence ID" value="NZ_BLXY01000002.1"/>
</dbReference>
<comment type="caution">
    <text evidence="3">The sequence shown here is derived from an EMBL/GenBank/DDBJ whole genome shotgun (WGS) entry which is preliminary data.</text>
</comment>
<dbReference type="Pfam" id="PF13604">
    <property type="entry name" value="AAA_30"/>
    <property type="match status" value="1"/>
</dbReference>
<gene>
    <name evidence="3" type="primary">trwC_3</name>
    <name evidence="3" type="ORF">GMPD_18810</name>
</gene>
<dbReference type="SUPFAM" id="SSF52540">
    <property type="entry name" value="P-loop containing nucleoside triphosphate hydrolases"/>
    <property type="match status" value="2"/>
</dbReference>
<dbReference type="NCBIfam" id="NF041492">
    <property type="entry name" value="MobF"/>
    <property type="match status" value="1"/>
</dbReference>
<evidence type="ECO:0000313" key="4">
    <source>
        <dbReference type="Proteomes" id="UP000568888"/>
    </source>
</evidence>